<dbReference type="AlphaFoldDB" id="A0A328Z978"/>
<reference evidence="1 2" key="1">
    <citation type="submission" date="2018-06" db="EMBL/GenBank/DDBJ databases">
        <title>Genomic Encyclopedia of Archaeal and Bacterial Type Strains, Phase II (KMG-II): from individual species to whole genera.</title>
        <authorList>
            <person name="Goeker M."/>
        </authorList>
    </citation>
    <scope>NUCLEOTIDE SEQUENCE [LARGE SCALE GENOMIC DNA]</scope>
    <source>
        <strain evidence="1 2">CFPB 3232</strain>
    </source>
</reference>
<accession>A0A328Z978</accession>
<dbReference type="Proteomes" id="UP000248856">
    <property type="component" value="Unassembled WGS sequence"/>
</dbReference>
<dbReference type="EMBL" id="QLTA01000017">
    <property type="protein sequence ID" value="RAR82601.1"/>
    <property type="molecule type" value="Genomic_DNA"/>
</dbReference>
<organism evidence="1 2">
    <name type="scientific">Paracidovorax anthurii</name>
    <dbReference type="NCBI Taxonomy" id="78229"/>
    <lineage>
        <taxon>Bacteria</taxon>
        <taxon>Pseudomonadati</taxon>
        <taxon>Pseudomonadota</taxon>
        <taxon>Betaproteobacteria</taxon>
        <taxon>Burkholderiales</taxon>
        <taxon>Comamonadaceae</taxon>
        <taxon>Paracidovorax</taxon>
    </lineage>
</organism>
<proteinExistence type="predicted"/>
<gene>
    <name evidence="1" type="ORF">AX018_101753</name>
</gene>
<keyword evidence="2" id="KW-1185">Reference proteome</keyword>
<dbReference type="RefSeq" id="WP_170146228.1">
    <property type="nucleotide sequence ID" value="NZ_QLTA01000017.1"/>
</dbReference>
<protein>
    <recommendedName>
        <fullName evidence="3">BPSL0067 family protein</fullName>
    </recommendedName>
</protein>
<sequence length="126" mass="13587">MPYVYDKPKTLEDLPTVGNKQCVALVKMYAKAPPSSLWKEGAAVKGNTLLREGTAIATFVNGRYPNQASGNHAALYVGQDASGIFVIDQWSKSGKIQSRKLPFLGKGKNGNWVDPSNNGDAFSVVE</sequence>
<name>A0A328Z978_9BURK</name>
<dbReference type="NCBIfam" id="NF033857">
    <property type="entry name" value="BPSL0067_fam"/>
    <property type="match status" value="1"/>
</dbReference>
<evidence type="ECO:0000313" key="2">
    <source>
        <dbReference type="Proteomes" id="UP000248856"/>
    </source>
</evidence>
<comment type="caution">
    <text evidence="1">The sequence shown here is derived from an EMBL/GenBank/DDBJ whole genome shotgun (WGS) entry which is preliminary data.</text>
</comment>
<dbReference type="InterPro" id="IPR047746">
    <property type="entry name" value="Dae2/Tae2-like"/>
</dbReference>
<evidence type="ECO:0008006" key="3">
    <source>
        <dbReference type="Google" id="ProtNLM"/>
    </source>
</evidence>
<evidence type="ECO:0000313" key="1">
    <source>
        <dbReference type="EMBL" id="RAR82601.1"/>
    </source>
</evidence>